<evidence type="ECO:0000256" key="4">
    <source>
        <dbReference type="ARBA" id="ARBA00031367"/>
    </source>
</evidence>
<dbReference type="Proteomes" id="UP000186894">
    <property type="component" value="Unassembled WGS sequence"/>
</dbReference>
<comment type="similarity">
    <text evidence="2">Belongs to the NAD(P)-dependent epimerase/dehydratase family.</text>
</comment>
<name>A0A1Q8ZS65_9HYPH</name>
<organism evidence="7 8">
    <name type="scientific">Rhizobium oryziradicis</name>
    <dbReference type="NCBI Taxonomy" id="1867956"/>
    <lineage>
        <taxon>Bacteria</taxon>
        <taxon>Pseudomonadati</taxon>
        <taxon>Pseudomonadota</taxon>
        <taxon>Alphaproteobacteria</taxon>
        <taxon>Hyphomicrobiales</taxon>
        <taxon>Rhizobiaceae</taxon>
        <taxon>Rhizobium/Agrobacterium group</taxon>
        <taxon>Rhizobium</taxon>
    </lineage>
</organism>
<comment type="pathway">
    <text evidence="1">Carbohydrate metabolism; galactose metabolism.</text>
</comment>
<dbReference type="STRING" id="1867956.BJF95_04705"/>
<accession>A0A1Q8ZS65</accession>
<dbReference type="Gene3D" id="3.40.50.720">
    <property type="entry name" value="NAD(P)-binding Rossmann-like Domain"/>
    <property type="match status" value="1"/>
</dbReference>
<evidence type="ECO:0000313" key="8">
    <source>
        <dbReference type="Proteomes" id="UP000186894"/>
    </source>
</evidence>
<dbReference type="PANTHER" id="PTHR43725:SF53">
    <property type="entry name" value="UDP-ARABINOSE 4-EPIMERASE 1"/>
    <property type="match status" value="1"/>
</dbReference>
<dbReference type="Pfam" id="PF01370">
    <property type="entry name" value="Epimerase"/>
    <property type="match status" value="1"/>
</dbReference>
<feature type="domain" description="NAD-dependent epimerase/dehydratase" evidence="6">
    <location>
        <begin position="3"/>
        <end position="231"/>
    </location>
</feature>
<protein>
    <recommendedName>
        <fullName evidence="3">UDP-glucose 4-epimerase</fullName>
    </recommendedName>
    <alternativeName>
        <fullName evidence="5">Galactowaldenase</fullName>
    </alternativeName>
    <alternativeName>
        <fullName evidence="4">UDP-galactose 4-epimerase</fullName>
    </alternativeName>
</protein>
<dbReference type="InterPro" id="IPR036291">
    <property type="entry name" value="NAD(P)-bd_dom_sf"/>
</dbReference>
<evidence type="ECO:0000256" key="3">
    <source>
        <dbReference type="ARBA" id="ARBA00018569"/>
    </source>
</evidence>
<dbReference type="RefSeq" id="WP_075639395.1">
    <property type="nucleotide sequence ID" value="NZ_MKIM01000026.1"/>
</dbReference>
<reference evidence="7 8" key="1">
    <citation type="submission" date="2016-09" db="EMBL/GenBank/DDBJ databases">
        <title>Rhizobium oryziradicis sp. nov., isolated from the root of rice.</title>
        <authorList>
            <person name="Zhao J."/>
            <person name="Zhang X."/>
        </authorList>
    </citation>
    <scope>NUCLEOTIDE SEQUENCE [LARGE SCALE GENOMIC DNA]</scope>
    <source>
        <strain evidence="7 8">N19</strain>
    </source>
</reference>
<dbReference type="InterPro" id="IPR001509">
    <property type="entry name" value="Epimerase_deHydtase"/>
</dbReference>
<evidence type="ECO:0000256" key="1">
    <source>
        <dbReference type="ARBA" id="ARBA00004947"/>
    </source>
</evidence>
<dbReference type="AlphaFoldDB" id="A0A1Q8ZS65"/>
<evidence type="ECO:0000256" key="2">
    <source>
        <dbReference type="ARBA" id="ARBA00007637"/>
    </source>
</evidence>
<sequence length="306" mass="32687">MKILVIGGAGFIGYHLVHDLLDAGHSVTVFGRSVQPARPLPNGVRYFSGDLSNTALLKDCLADIDAVAHLASGTVPATGDKNPIADVNMNLNGTLSLLVAMEACNVKRLLFLSSGGTVYGPPQEVPISVNHPLAPICSYGIVKVAIESYLKLFERNAGLKPIVIRASNPYGSHQGNLGVQGIIGTYLNLASQQRPIEIWGDGSTIRDFIYVKDLTSLCVKSLESNKAGIYNGGSGLGTSVLAIAQLVQEITGNPAPIVYKPQRNLDVPISVLEVETTKADFDWDPKVGIQEGILRTWDWLNSAEKA</sequence>
<keyword evidence="8" id="KW-1185">Reference proteome</keyword>
<proteinExistence type="inferred from homology"/>
<dbReference type="Gene3D" id="3.90.25.10">
    <property type="entry name" value="UDP-galactose 4-epimerase, domain 1"/>
    <property type="match status" value="1"/>
</dbReference>
<dbReference type="OrthoDB" id="9811425at2"/>
<dbReference type="SUPFAM" id="SSF51735">
    <property type="entry name" value="NAD(P)-binding Rossmann-fold domains"/>
    <property type="match status" value="1"/>
</dbReference>
<gene>
    <name evidence="7" type="ORF">BJF95_04705</name>
</gene>
<evidence type="ECO:0000313" key="7">
    <source>
        <dbReference type="EMBL" id="OLP44890.1"/>
    </source>
</evidence>
<evidence type="ECO:0000256" key="5">
    <source>
        <dbReference type="ARBA" id="ARBA00033067"/>
    </source>
</evidence>
<evidence type="ECO:0000259" key="6">
    <source>
        <dbReference type="Pfam" id="PF01370"/>
    </source>
</evidence>
<dbReference type="PANTHER" id="PTHR43725">
    <property type="entry name" value="UDP-GLUCOSE 4-EPIMERASE"/>
    <property type="match status" value="1"/>
</dbReference>
<dbReference type="EMBL" id="MKIM01000026">
    <property type="protein sequence ID" value="OLP44890.1"/>
    <property type="molecule type" value="Genomic_DNA"/>
</dbReference>
<comment type="caution">
    <text evidence="7">The sequence shown here is derived from an EMBL/GenBank/DDBJ whole genome shotgun (WGS) entry which is preliminary data.</text>
</comment>